<comment type="caution">
    <text evidence="4">The sequence shown here is derived from an EMBL/GenBank/DDBJ whole genome shotgun (WGS) entry which is preliminary data.</text>
</comment>
<dbReference type="SUPFAM" id="SSF51735">
    <property type="entry name" value="NAD(P)-binding Rossmann-fold domains"/>
    <property type="match status" value="1"/>
</dbReference>
<protein>
    <submittedName>
        <fullName evidence="4">Uncharacterized protein</fullName>
    </submittedName>
</protein>
<name>A0A9P4T5U2_CURKU</name>
<dbReference type="InterPro" id="IPR002347">
    <property type="entry name" value="SDR_fam"/>
</dbReference>
<dbReference type="InterPro" id="IPR036291">
    <property type="entry name" value="NAD(P)-bd_dom_sf"/>
</dbReference>
<comment type="similarity">
    <text evidence="1">Belongs to the short-chain dehydrogenases/reductases (SDR) family.</text>
</comment>
<dbReference type="PRINTS" id="PR00081">
    <property type="entry name" value="GDHRDH"/>
</dbReference>
<dbReference type="Pfam" id="PF13561">
    <property type="entry name" value="adh_short_C2"/>
    <property type="match status" value="1"/>
</dbReference>
<accession>A0A9P4T5U2</accession>
<dbReference type="PROSITE" id="PS00061">
    <property type="entry name" value="ADH_SHORT"/>
    <property type="match status" value="1"/>
</dbReference>
<dbReference type="FunFam" id="3.40.50.720:FF:000084">
    <property type="entry name" value="Short-chain dehydrogenase reductase"/>
    <property type="match status" value="1"/>
</dbReference>
<keyword evidence="5" id="KW-1185">Reference proteome</keyword>
<sequence length="238" mass="25106">MSLDNRVFAITGGASGIGLNTAKLISQRGGIVCIGDIDPAALKDADAYFSSIEASFSTTLLDVSNRNQVDAWIQSVMDKFGRLDGAANVAGVIGKHHGVRPVSELDDDEWDRIIAVNLTGCMYSLRAELKHISSGGSIVNVTSIHGTKGIARCGAYGASKHGVIALTQTAAKENGGSEIRVNAVAPGSIYTPMVQRYWDDIGRAIDAPHDVSTAFQRQGKAEEVASVIVFLLGPESSF</sequence>
<evidence type="ECO:0000256" key="1">
    <source>
        <dbReference type="ARBA" id="ARBA00006484"/>
    </source>
</evidence>
<dbReference type="PRINTS" id="PR00080">
    <property type="entry name" value="SDRFAMILY"/>
</dbReference>
<dbReference type="AlphaFoldDB" id="A0A9P4T5U2"/>
<dbReference type="Gene3D" id="3.40.50.720">
    <property type="entry name" value="NAD(P)-binding Rossmann-like Domain"/>
    <property type="match status" value="1"/>
</dbReference>
<evidence type="ECO:0000256" key="2">
    <source>
        <dbReference type="ARBA" id="ARBA00022857"/>
    </source>
</evidence>
<evidence type="ECO:0000313" key="4">
    <source>
        <dbReference type="EMBL" id="KAF2994689.1"/>
    </source>
</evidence>
<dbReference type="GO" id="GO:0016491">
    <property type="term" value="F:oxidoreductase activity"/>
    <property type="evidence" value="ECO:0007669"/>
    <property type="project" value="UniProtKB-KW"/>
</dbReference>
<evidence type="ECO:0000256" key="3">
    <source>
        <dbReference type="ARBA" id="ARBA00023002"/>
    </source>
</evidence>
<dbReference type="EMBL" id="SWKU01000038">
    <property type="protein sequence ID" value="KAF2994689.1"/>
    <property type="molecule type" value="Genomic_DNA"/>
</dbReference>
<keyword evidence="3" id="KW-0560">Oxidoreductase</keyword>
<dbReference type="Proteomes" id="UP000801428">
    <property type="component" value="Unassembled WGS sequence"/>
</dbReference>
<keyword evidence="2" id="KW-0521">NADP</keyword>
<gene>
    <name evidence="4" type="ORF">E8E13_002320</name>
</gene>
<reference evidence="4" key="1">
    <citation type="submission" date="2019-04" db="EMBL/GenBank/DDBJ databases">
        <title>Sequencing of skin fungus with MAO and IRED activity.</title>
        <authorList>
            <person name="Marsaioli A.J."/>
            <person name="Bonatto J.M.C."/>
            <person name="Reis Junior O."/>
        </authorList>
    </citation>
    <scope>NUCLEOTIDE SEQUENCE</scope>
    <source>
        <strain evidence="4">30M1</strain>
    </source>
</reference>
<dbReference type="PANTHER" id="PTHR24321:SF8">
    <property type="entry name" value="ESTRADIOL 17-BETA-DEHYDROGENASE 8-RELATED"/>
    <property type="match status" value="1"/>
</dbReference>
<evidence type="ECO:0000313" key="5">
    <source>
        <dbReference type="Proteomes" id="UP000801428"/>
    </source>
</evidence>
<dbReference type="InterPro" id="IPR020904">
    <property type="entry name" value="Sc_DH/Rdtase_CS"/>
</dbReference>
<organism evidence="4 5">
    <name type="scientific">Curvularia kusanoi</name>
    <name type="common">Cochliobolus kusanoi</name>
    <dbReference type="NCBI Taxonomy" id="90978"/>
    <lineage>
        <taxon>Eukaryota</taxon>
        <taxon>Fungi</taxon>
        <taxon>Dikarya</taxon>
        <taxon>Ascomycota</taxon>
        <taxon>Pezizomycotina</taxon>
        <taxon>Dothideomycetes</taxon>
        <taxon>Pleosporomycetidae</taxon>
        <taxon>Pleosporales</taxon>
        <taxon>Pleosporineae</taxon>
        <taxon>Pleosporaceae</taxon>
        <taxon>Curvularia</taxon>
    </lineage>
</organism>
<dbReference type="PANTHER" id="PTHR24321">
    <property type="entry name" value="DEHYDROGENASES, SHORT CHAIN"/>
    <property type="match status" value="1"/>
</dbReference>
<dbReference type="CDD" id="cd05233">
    <property type="entry name" value="SDR_c"/>
    <property type="match status" value="1"/>
</dbReference>
<dbReference type="OrthoDB" id="1669814at2759"/>
<proteinExistence type="inferred from homology"/>